<evidence type="ECO:0000256" key="4">
    <source>
        <dbReference type="ARBA" id="ARBA00022605"/>
    </source>
</evidence>
<dbReference type="GO" id="GO:0004488">
    <property type="term" value="F:methylenetetrahydrofolate dehydrogenase (NADP+) activity"/>
    <property type="evidence" value="ECO:0007669"/>
    <property type="project" value="UniProtKB-UniRule"/>
</dbReference>
<keyword evidence="11 13" id="KW-0511">Multifunctional enzyme</keyword>
<dbReference type="SUPFAM" id="SSF53223">
    <property type="entry name" value="Aminoacid dehydrogenase-like, N-terminal domain"/>
    <property type="match status" value="1"/>
</dbReference>
<evidence type="ECO:0000256" key="10">
    <source>
        <dbReference type="ARBA" id="ARBA00023167"/>
    </source>
</evidence>
<keyword evidence="7 13" id="KW-0521">NADP</keyword>
<evidence type="ECO:0000256" key="6">
    <source>
        <dbReference type="ARBA" id="ARBA00022801"/>
    </source>
</evidence>
<dbReference type="InterPro" id="IPR020867">
    <property type="entry name" value="THF_DH/CycHdrlase_CS"/>
</dbReference>
<sequence length="320" mass="34342">MINLKRNLTARPASDKIGASPSTYVTDGILSLMAAKIIDGKTIAQQVRSEVAQKVQARIAAGLRAPGLAVVLVGSNPASQIYVASKRKACEEVGFVSRSYDLPETTSEAELLELIDALNADNTIDGILVQLPLPAGIDNVKVLERIHPDKDVDGFHPYNVGRLCQRAPRLRPCTPRGIVTLLERYNIDTFGLNAVVIGASNIVGRPMSMELLLAGCTTTVTHRFTKNLRHHVENADLLIVAVGKPGFIPGDWIKEGAIVIDVGINRLENGKVVGDVVFEDAAKRASYITPVPGGVGPMTVATLIENTLQACVEYHDPQGE</sequence>
<keyword evidence="4 13" id="KW-0028">Amino-acid biosynthesis</keyword>
<evidence type="ECO:0000256" key="11">
    <source>
        <dbReference type="ARBA" id="ARBA00023268"/>
    </source>
</evidence>
<dbReference type="PROSITE" id="PS00767">
    <property type="entry name" value="THF_DHG_CYH_2"/>
    <property type="match status" value="1"/>
</dbReference>
<dbReference type="EC" id="1.5.1.5" evidence="13"/>
<dbReference type="Gene3D" id="3.40.50.720">
    <property type="entry name" value="NAD(P)-binding Rossmann-like Domain"/>
    <property type="match status" value="1"/>
</dbReference>
<dbReference type="FunFam" id="3.40.50.10860:FF:000001">
    <property type="entry name" value="Bifunctional protein FolD"/>
    <property type="match status" value="1"/>
</dbReference>
<dbReference type="EMBL" id="UGDD01000002">
    <property type="protein sequence ID" value="STJ56230.1"/>
    <property type="molecule type" value="Genomic_DNA"/>
</dbReference>
<keyword evidence="5 13" id="KW-0658">Purine biosynthesis</keyword>
<comment type="subunit">
    <text evidence="2 13">Homodimer.</text>
</comment>
<evidence type="ECO:0000256" key="3">
    <source>
        <dbReference type="ARBA" id="ARBA00022563"/>
    </source>
</evidence>
<dbReference type="GO" id="GO:0000105">
    <property type="term" value="P:L-histidine biosynthetic process"/>
    <property type="evidence" value="ECO:0007669"/>
    <property type="project" value="UniProtKB-KW"/>
</dbReference>
<name>A0A0A0H1B8_ECOLX</name>
<evidence type="ECO:0000313" key="19">
    <source>
        <dbReference type="Proteomes" id="UP000254503"/>
    </source>
</evidence>
<dbReference type="AlphaFoldDB" id="A0A0A0H1B8"/>
<dbReference type="Pfam" id="PF02882">
    <property type="entry name" value="THF_DHG_CYH_C"/>
    <property type="match status" value="1"/>
</dbReference>
<dbReference type="Proteomes" id="UP000254503">
    <property type="component" value="Unassembled WGS sequence"/>
</dbReference>
<evidence type="ECO:0000259" key="15">
    <source>
        <dbReference type="Pfam" id="PF02882"/>
    </source>
</evidence>
<dbReference type="PRINTS" id="PR00085">
    <property type="entry name" value="THFDHDRGNASE"/>
</dbReference>
<protein>
    <recommendedName>
        <fullName evidence="13">Bifunctional protein FolD</fullName>
    </recommendedName>
    <domain>
        <recommendedName>
            <fullName evidence="13">Methylenetetrahydrofolate dehydrogenase</fullName>
            <ecNumber evidence="13">1.5.1.5</ecNumber>
        </recommendedName>
    </domain>
    <domain>
        <recommendedName>
            <fullName evidence="13">Methenyltetrahydrofolate cyclohydrolase</fullName>
            <ecNumber evidence="13">3.5.4.9</ecNumber>
        </recommendedName>
    </domain>
</protein>
<dbReference type="GO" id="GO:0005829">
    <property type="term" value="C:cytosol"/>
    <property type="evidence" value="ECO:0007669"/>
    <property type="project" value="TreeGrafter"/>
</dbReference>
<keyword evidence="8 13" id="KW-0560">Oxidoreductase</keyword>
<reference evidence="18 19" key="1">
    <citation type="submission" date="2018-06" db="EMBL/GenBank/DDBJ databases">
        <authorList>
            <consortium name="Pathogen Informatics"/>
            <person name="Doyle S."/>
        </authorList>
    </citation>
    <scope>NUCLEOTIDE SEQUENCE [LARGE SCALE GENOMIC DNA]</scope>
    <source>
        <strain evidence="17 18">NCTC8500</strain>
        <strain evidence="16 19">NCTC9045</strain>
    </source>
</reference>
<accession>A0A0A0H1B8</accession>
<evidence type="ECO:0000256" key="12">
    <source>
        <dbReference type="ARBA" id="ARBA00036357"/>
    </source>
</evidence>
<dbReference type="Pfam" id="PF00763">
    <property type="entry name" value="THF_DHG_CYH"/>
    <property type="match status" value="1"/>
</dbReference>
<dbReference type="EMBL" id="UGFG01000001">
    <property type="protein sequence ID" value="STM40234.1"/>
    <property type="molecule type" value="Genomic_DNA"/>
</dbReference>
<evidence type="ECO:0000313" key="17">
    <source>
        <dbReference type="EMBL" id="STM40234.1"/>
    </source>
</evidence>
<evidence type="ECO:0000256" key="1">
    <source>
        <dbReference type="ARBA" id="ARBA00004777"/>
    </source>
</evidence>
<evidence type="ECO:0000256" key="5">
    <source>
        <dbReference type="ARBA" id="ARBA00022755"/>
    </source>
</evidence>
<evidence type="ECO:0000313" key="16">
    <source>
        <dbReference type="EMBL" id="STJ56230.1"/>
    </source>
</evidence>
<comment type="similarity">
    <text evidence="13">Belongs to the tetrahydrofolate dehydrogenase/cyclohydrolase family.</text>
</comment>
<feature type="binding site" evidence="13">
    <location>
        <position position="264"/>
    </location>
    <ligand>
        <name>NADP(+)</name>
        <dbReference type="ChEBI" id="CHEBI:58349"/>
    </ligand>
</feature>
<dbReference type="InterPro" id="IPR036291">
    <property type="entry name" value="NAD(P)-bd_dom_sf"/>
</dbReference>
<feature type="domain" description="Tetrahydrofolate dehydrogenase/cyclohydrolase catalytic" evidence="14">
    <location>
        <begin position="38"/>
        <end position="153"/>
    </location>
</feature>
<dbReference type="UniPathway" id="UPA00193"/>
<dbReference type="InterPro" id="IPR046346">
    <property type="entry name" value="Aminoacid_DH-like_N_sf"/>
</dbReference>
<comment type="catalytic activity">
    <reaction evidence="12 13">
        <text>(6R)-5,10-methenyltetrahydrofolate + H2O = (6R)-10-formyltetrahydrofolate + H(+)</text>
        <dbReference type="Rhea" id="RHEA:23700"/>
        <dbReference type="ChEBI" id="CHEBI:15377"/>
        <dbReference type="ChEBI" id="CHEBI:15378"/>
        <dbReference type="ChEBI" id="CHEBI:57455"/>
        <dbReference type="ChEBI" id="CHEBI:195366"/>
        <dbReference type="EC" id="3.5.4.9"/>
    </reaction>
</comment>
<keyword evidence="6 13" id="KW-0378">Hydrolase</keyword>
<comment type="pathway">
    <text evidence="1 13">One-carbon metabolism; tetrahydrofolate interconversion.</text>
</comment>
<dbReference type="GO" id="GO:0009086">
    <property type="term" value="P:methionine biosynthetic process"/>
    <property type="evidence" value="ECO:0007669"/>
    <property type="project" value="UniProtKB-KW"/>
</dbReference>
<dbReference type="InterPro" id="IPR020631">
    <property type="entry name" value="THF_DH/CycHdrlase_NAD-bd_dom"/>
</dbReference>
<evidence type="ECO:0000256" key="9">
    <source>
        <dbReference type="ARBA" id="ARBA00023102"/>
    </source>
</evidence>
<dbReference type="CDD" id="cd01080">
    <property type="entry name" value="NAD_bind_m-THF_DH_Cyclohyd"/>
    <property type="match status" value="1"/>
</dbReference>
<evidence type="ECO:0000313" key="18">
    <source>
        <dbReference type="Proteomes" id="UP000254429"/>
    </source>
</evidence>
<dbReference type="PANTHER" id="PTHR48099">
    <property type="entry name" value="C-1-TETRAHYDROFOLATE SYNTHASE, CYTOPLASMIC-RELATED"/>
    <property type="match status" value="1"/>
</dbReference>
<dbReference type="GO" id="GO:0006164">
    <property type="term" value="P:purine nucleotide biosynthetic process"/>
    <property type="evidence" value="ECO:0007669"/>
    <property type="project" value="UniProtKB-KW"/>
</dbReference>
<evidence type="ECO:0000256" key="7">
    <source>
        <dbReference type="ARBA" id="ARBA00022857"/>
    </source>
</evidence>
<feature type="binding site" evidence="13">
    <location>
        <begin position="198"/>
        <end position="200"/>
    </location>
    <ligand>
        <name>NADP(+)</name>
        <dbReference type="ChEBI" id="CHEBI:58349"/>
    </ligand>
</feature>
<dbReference type="NCBIfam" id="NF010783">
    <property type="entry name" value="PRK14186.1"/>
    <property type="match status" value="1"/>
</dbReference>
<keyword evidence="10 13" id="KW-0486">Methionine biosynthesis</keyword>
<comment type="function">
    <text evidence="13">Catalyzes the oxidation of 5,10-methylenetetrahydrofolate to 5,10-methenyltetrahydrofolate and then the hydrolysis of 5,10-methenyltetrahydrofolate to 10-formyltetrahydrofolate.</text>
</comment>
<evidence type="ECO:0000256" key="8">
    <source>
        <dbReference type="ARBA" id="ARBA00023002"/>
    </source>
</evidence>
<dbReference type="PANTHER" id="PTHR48099:SF5">
    <property type="entry name" value="C-1-TETRAHYDROFOLATE SYNTHASE, CYTOPLASMIC"/>
    <property type="match status" value="1"/>
</dbReference>
<organism evidence="17 18">
    <name type="scientific">Escherichia coli</name>
    <dbReference type="NCBI Taxonomy" id="562"/>
    <lineage>
        <taxon>Bacteria</taxon>
        <taxon>Pseudomonadati</taxon>
        <taxon>Pseudomonadota</taxon>
        <taxon>Gammaproteobacteria</taxon>
        <taxon>Enterobacterales</taxon>
        <taxon>Enterobacteriaceae</taxon>
        <taxon>Escherichia</taxon>
    </lineage>
</organism>
<comment type="caution">
    <text evidence="13">Lacks conserved residue(s) required for the propagation of feature annotation.</text>
</comment>
<comment type="catalytic activity">
    <reaction evidence="13">
        <text>(6R)-5,10-methylene-5,6,7,8-tetrahydrofolate + NADP(+) = (6R)-5,10-methenyltetrahydrofolate + NADPH</text>
        <dbReference type="Rhea" id="RHEA:22812"/>
        <dbReference type="ChEBI" id="CHEBI:15636"/>
        <dbReference type="ChEBI" id="CHEBI:57455"/>
        <dbReference type="ChEBI" id="CHEBI:57783"/>
        <dbReference type="ChEBI" id="CHEBI:58349"/>
        <dbReference type="EC" id="1.5.1.5"/>
    </reaction>
</comment>
<gene>
    <name evidence="13 17" type="primary">folD</name>
    <name evidence="17" type="ORF">NCTC8500_04080</name>
    <name evidence="16" type="ORF">NCTC9045_04206</name>
</gene>
<dbReference type="Proteomes" id="UP000254429">
    <property type="component" value="Unassembled WGS sequence"/>
</dbReference>
<evidence type="ECO:0000259" key="14">
    <source>
        <dbReference type="Pfam" id="PF00763"/>
    </source>
</evidence>
<dbReference type="SUPFAM" id="SSF51735">
    <property type="entry name" value="NAD(P)-binding Rossmann-fold domains"/>
    <property type="match status" value="1"/>
</dbReference>
<dbReference type="PROSITE" id="PS00766">
    <property type="entry name" value="THF_DHG_CYH_1"/>
    <property type="match status" value="1"/>
</dbReference>
<dbReference type="GO" id="GO:0004477">
    <property type="term" value="F:methenyltetrahydrofolate cyclohydrolase activity"/>
    <property type="evidence" value="ECO:0007669"/>
    <property type="project" value="UniProtKB-UniRule"/>
</dbReference>
<proteinExistence type="inferred from homology"/>
<dbReference type="InterPro" id="IPR000672">
    <property type="entry name" value="THF_DH/CycHdrlase"/>
</dbReference>
<dbReference type="GO" id="GO:0035999">
    <property type="term" value="P:tetrahydrofolate interconversion"/>
    <property type="evidence" value="ECO:0007669"/>
    <property type="project" value="UniProtKB-UniRule"/>
</dbReference>
<keyword evidence="9 13" id="KW-0368">Histidine biosynthesis</keyword>
<dbReference type="EC" id="3.5.4.9" evidence="13"/>
<dbReference type="FunFam" id="3.40.50.720:FF:000006">
    <property type="entry name" value="Bifunctional protein FolD"/>
    <property type="match status" value="1"/>
</dbReference>
<dbReference type="NCBIfam" id="NF008058">
    <property type="entry name" value="PRK10792.1"/>
    <property type="match status" value="1"/>
</dbReference>
<keyword evidence="3 13" id="KW-0554">One-carbon metabolism</keyword>
<feature type="domain" description="Tetrahydrofolate dehydrogenase/cyclohydrolase NAD(P)-binding" evidence="15">
    <location>
        <begin position="172"/>
        <end position="311"/>
    </location>
</feature>
<evidence type="ECO:0000256" key="13">
    <source>
        <dbReference type="HAMAP-Rule" id="MF_01576"/>
    </source>
</evidence>
<dbReference type="InterPro" id="IPR020630">
    <property type="entry name" value="THF_DH/CycHdrlase_cat_dom"/>
</dbReference>
<evidence type="ECO:0000256" key="2">
    <source>
        <dbReference type="ARBA" id="ARBA00011738"/>
    </source>
</evidence>
<dbReference type="HAMAP" id="MF_01576">
    <property type="entry name" value="THF_DHG_CYH"/>
    <property type="match status" value="1"/>
</dbReference>
<dbReference type="Gene3D" id="3.40.50.10860">
    <property type="entry name" value="Leucine Dehydrogenase, chain A, domain 1"/>
    <property type="match status" value="1"/>
</dbReference>